<dbReference type="AlphaFoldDB" id="A0A803Q9P8"/>
<dbReference type="EMBL" id="UZAU01000716">
    <property type="status" value="NOT_ANNOTATED_CDS"/>
    <property type="molecule type" value="Genomic_DNA"/>
</dbReference>
<keyword evidence="4" id="KW-1185">Reference proteome</keyword>
<evidence type="ECO:0000256" key="2">
    <source>
        <dbReference type="SAM" id="Phobius"/>
    </source>
</evidence>
<evidence type="ECO:0000313" key="3">
    <source>
        <dbReference type="EnsemblPlants" id="cds.evm.model.08.1758"/>
    </source>
</evidence>
<keyword evidence="2" id="KW-1133">Transmembrane helix</keyword>
<proteinExistence type="predicted"/>
<dbReference type="Proteomes" id="UP000596661">
    <property type="component" value="Chromosome 8"/>
</dbReference>
<dbReference type="Gramene" id="evm.model.08.1758">
    <property type="protein sequence ID" value="cds.evm.model.08.1758"/>
    <property type="gene ID" value="evm.TU.08.1758"/>
</dbReference>
<keyword evidence="2" id="KW-0812">Transmembrane</keyword>
<accession>A0A803Q9P8</accession>
<feature type="transmembrane region" description="Helical" evidence="2">
    <location>
        <begin position="22"/>
        <end position="44"/>
    </location>
</feature>
<reference evidence="3" key="2">
    <citation type="submission" date="2021-03" db="UniProtKB">
        <authorList>
            <consortium name="EnsemblPlants"/>
        </authorList>
    </citation>
    <scope>IDENTIFICATION</scope>
</reference>
<sequence length="76" mass="8501">MATGDYSICMLRPLLYSSLGNLGVSSTVMWSIWTIVVHLSLKIVDGQNMAGRGKERWSEVEGSNTAPNWGERDRDR</sequence>
<dbReference type="EnsemblPlants" id="evm.model.08.1758">
    <property type="protein sequence ID" value="cds.evm.model.08.1758"/>
    <property type="gene ID" value="evm.TU.08.1758"/>
</dbReference>
<evidence type="ECO:0000256" key="1">
    <source>
        <dbReference type="SAM" id="MobiDB-lite"/>
    </source>
</evidence>
<evidence type="ECO:0000313" key="4">
    <source>
        <dbReference type="Proteomes" id="UP000596661"/>
    </source>
</evidence>
<feature type="region of interest" description="Disordered" evidence="1">
    <location>
        <begin position="52"/>
        <end position="76"/>
    </location>
</feature>
<keyword evidence="2" id="KW-0472">Membrane</keyword>
<protein>
    <submittedName>
        <fullName evidence="3">Uncharacterized protein</fullName>
    </submittedName>
</protein>
<reference evidence="3" key="1">
    <citation type="submission" date="2018-11" db="EMBL/GenBank/DDBJ databases">
        <authorList>
            <person name="Grassa J C."/>
        </authorList>
    </citation>
    <scope>NUCLEOTIDE SEQUENCE [LARGE SCALE GENOMIC DNA]</scope>
</reference>
<organism evidence="3 4">
    <name type="scientific">Cannabis sativa</name>
    <name type="common">Hemp</name>
    <name type="synonym">Marijuana</name>
    <dbReference type="NCBI Taxonomy" id="3483"/>
    <lineage>
        <taxon>Eukaryota</taxon>
        <taxon>Viridiplantae</taxon>
        <taxon>Streptophyta</taxon>
        <taxon>Embryophyta</taxon>
        <taxon>Tracheophyta</taxon>
        <taxon>Spermatophyta</taxon>
        <taxon>Magnoliopsida</taxon>
        <taxon>eudicotyledons</taxon>
        <taxon>Gunneridae</taxon>
        <taxon>Pentapetalae</taxon>
        <taxon>rosids</taxon>
        <taxon>fabids</taxon>
        <taxon>Rosales</taxon>
        <taxon>Cannabaceae</taxon>
        <taxon>Cannabis</taxon>
    </lineage>
</organism>
<name>A0A803Q9P8_CANSA</name>